<dbReference type="Gene3D" id="2.10.25.10">
    <property type="entry name" value="Laminin"/>
    <property type="match status" value="7"/>
</dbReference>
<reference evidence="3 4" key="1">
    <citation type="journal article" date="2007" name="Nature">
        <title>Evolution of genes and genomes on the Drosophila phylogeny.</title>
        <authorList>
            <consortium name="Drosophila 12 Genomes Consortium"/>
            <person name="Clark A.G."/>
            <person name="Eisen M.B."/>
            <person name="Smith D.R."/>
            <person name="Bergman C.M."/>
            <person name="Oliver B."/>
            <person name="Markow T.A."/>
            <person name="Kaufman T.C."/>
            <person name="Kellis M."/>
            <person name="Gelbart W."/>
            <person name="Iyer V.N."/>
            <person name="Pollard D.A."/>
            <person name="Sackton T.B."/>
            <person name="Larracuente A.M."/>
            <person name="Singh N.D."/>
            <person name="Abad J.P."/>
            <person name="Abt D.N."/>
            <person name="Adryan B."/>
            <person name="Aguade M."/>
            <person name="Akashi H."/>
            <person name="Anderson W.W."/>
            <person name="Aquadro C.F."/>
            <person name="Ardell D.H."/>
            <person name="Arguello R."/>
            <person name="Artieri C.G."/>
            <person name="Barbash D.A."/>
            <person name="Barker D."/>
            <person name="Barsanti P."/>
            <person name="Batterham P."/>
            <person name="Batzoglou S."/>
            <person name="Begun D."/>
            <person name="Bhutkar A."/>
            <person name="Blanco E."/>
            <person name="Bosak S.A."/>
            <person name="Bradley R.K."/>
            <person name="Brand A.D."/>
            <person name="Brent M.R."/>
            <person name="Brooks A.N."/>
            <person name="Brown R.H."/>
            <person name="Butlin R.K."/>
            <person name="Caggese C."/>
            <person name="Calvi B.R."/>
            <person name="Bernardo de Carvalho A."/>
            <person name="Caspi A."/>
            <person name="Castrezana S."/>
            <person name="Celniker S.E."/>
            <person name="Chang J.L."/>
            <person name="Chapple C."/>
            <person name="Chatterji S."/>
            <person name="Chinwalla A."/>
            <person name="Civetta A."/>
            <person name="Clifton S.W."/>
            <person name="Comeron J.M."/>
            <person name="Costello J.C."/>
            <person name="Coyne J.A."/>
            <person name="Daub J."/>
            <person name="David R.G."/>
            <person name="Delcher A.L."/>
            <person name="Delehaunty K."/>
            <person name="Do C.B."/>
            <person name="Ebling H."/>
            <person name="Edwards K."/>
            <person name="Eickbush T."/>
            <person name="Evans J.D."/>
            <person name="Filipski A."/>
            <person name="Findeiss S."/>
            <person name="Freyhult E."/>
            <person name="Fulton L."/>
            <person name="Fulton R."/>
            <person name="Garcia A.C."/>
            <person name="Gardiner A."/>
            <person name="Garfield D.A."/>
            <person name="Garvin B.E."/>
            <person name="Gibson G."/>
            <person name="Gilbert D."/>
            <person name="Gnerre S."/>
            <person name="Godfrey J."/>
            <person name="Good R."/>
            <person name="Gotea V."/>
            <person name="Gravely B."/>
            <person name="Greenberg A.J."/>
            <person name="Griffiths-Jones S."/>
            <person name="Gross S."/>
            <person name="Guigo R."/>
            <person name="Gustafson E.A."/>
            <person name="Haerty W."/>
            <person name="Hahn M.W."/>
            <person name="Halligan D.L."/>
            <person name="Halpern A.L."/>
            <person name="Halter G.M."/>
            <person name="Han M.V."/>
            <person name="Heger A."/>
            <person name="Hillier L."/>
            <person name="Hinrichs A.S."/>
            <person name="Holmes I."/>
            <person name="Hoskins R.A."/>
            <person name="Hubisz M.J."/>
            <person name="Hultmark D."/>
            <person name="Huntley M.A."/>
            <person name="Jaffe D.B."/>
            <person name="Jagadeeshan S."/>
            <person name="Jeck W.R."/>
            <person name="Johnson J."/>
            <person name="Jones C.D."/>
            <person name="Jordan W.C."/>
            <person name="Karpen G.H."/>
            <person name="Kataoka E."/>
            <person name="Keightley P.D."/>
            <person name="Kheradpour P."/>
            <person name="Kirkness E.F."/>
            <person name="Koerich L.B."/>
            <person name="Kristiansen K."/>
            <person name="Kudrna D."/>
            <person name="Kulathinal R.J."/>
            <person name="Kumar S."/>
            <person name="Kwok R."/>
            <person name="Lander E."/>
            <person name="Langley C.H."/>
            <person name="Lapoint R."/>
            <person name="Lazzaro B.P."/>
            <person name="Lee S.J."/>
            <person name="Levesque L."/>
            <person name="Li R."/>
            <person name="Lin C.F."/>
            <person name="Lin M.F."/>
            <person name="Lindblad-Toh K."/>
            <person name="Llopart A."/>
            <person name="Long M."/>
            <person name="Low L."/>
            <person name="Lozovsky E."/>
            <person name="Lu J."/>
            <person name="Luo M."/>
            <person name="Machado C.A."/>
            <person name="Makalowski W."/>
            <person name="Marzo M."/>
            <person name="Matsuda M."/>
            <person name="Matzkin L."/>
            <person name="McAllister B."/>
            <person name="McBride C.S."/>
            <person name="McKernan B."/>
            <person name="McKernan K."/>
            <person name="Mendez-Lago M."/>
            <person name="Minx P."/>
            <person name="Mollenhauer M.U."/>
            <person name="Montooth K."/>
            <person name="Mount S.M."/>
            <person name="Mu X."/>
            <person name="Myers E."/>
            <person name="Negre B."/>
            <person name="Newfeld S."/>
            <person name="Nielsen R."/>
            <person name="Noor M.A."/>
            <person name="O'Grady P."/>
            <person name="Pachter L."/>
            <person name="Papaceit M."/>
            <person name="Parisi M.J."/>
            <person name="Parisi M."/>
            <person name="Parts L."/>
            <person name="Pedersen J.S."/>
            <person name="Pesole G."/>
            <person name="Phillippy A.M."/>
            <person name="Ponting C.P."/>
            <person name="Pop M."/>
            <person name="Porcelli D."/>
            <person name="Powell J.R."/>
            <person name="Prohaska S."/>
            <person name="Pruitt K."/>
            <person name="Puig M."/>
            <person name="Quesneville H."/>
            <person name="Ram K.R."/>
            <person name="Rand D."/>
            <person name="Rasmussen M.D."/>
            <person name="Reed L.K."/>
            <person name="Reenan R."/>
            <person name="Reily A."/>
            <person name="Remington K.A."/>
            <person name="Rieger T.T."/>
            <person name="Ritchie M.G."/>
            <person name="Robin C."/>
            <person name="Rogers Y.H."/>
            <person name="Rohde C."/>
            <person name="Rozas J."/>
            <person name="Rubenfield M.J."/>
            <person name="Ruiz A."/>
            <person name="Russo S."/>
            <person name="Salzberg S.L."/>
            <person name="Sanchez-Gracia A."/>
            <person name="Saranga D.J."/>
            <person name="Sato H."/>
            <person name="Schaeffer S.W."/>
            <person name="Schatz M.C."/>
            <person name="Schlenke T."/>
            <person name="Schwartz R."/>
            <person name="Segarra C."/>
            <person name="Singh R.S."/>
            <person name="Sirot L."/>
            <person name="Sirota M."/>
            <person name="Sisneros N.B."/>
            <person name="Smith C.D."/>
            <person name="Smith T.F."/>
            <person name="Spieth J."/>
            <person name="Stage D.E."/>
            <person name="Stark A."/>
            <person name="Stephan W."/>
            <person name="Strausberg R.L."/>
            <person name="Strempel S."/>
            <person name="Sturgill D."/>
            <person name="Sutton G."/>
            <person name="Sutton G.G."/>
            <person name="Tao W."/>
            <person name="Teichmann S."/>
            <person name="Tobari Y.N."/>
            <person name="Tomimura Y."/>
            <person name="Tsolas J.M."/>
            <person name="Valente V.L."/>
            <person name="Venter E."/>
            <person name="Venter J.C."/>
            <person name="Vicario S."/>
            <person name="Vieira F.G."/>
            <person name="Vilella A.J."/>
            <person name="Villasante A."/>
            <person name="Walenz B."/>
            <person name="Wang J."/>
            <person name="Wasserman M."/>
            <person name="Watts T."/>
            <person name="Wilson D."/>
            <person name="Wilson R.K."/>
            <person name="Wing R.A."/>
            <person name="Wolfner M.F."/>
            <person name="Wong A."/>
            <person name="Wong G.K."/>
            <person name="Wu C.I."/>
            <person name="Wu G."/>
            <person name="Yamamoto D."/>
            <person name="Yang H.P."/>
            <person name="Yang S.P."/>
            <person name="Yorke J.A."/>
            <person name="Yoshida K."/>
            <person name="Zdobnov E."/>
            <person name="Zhang P."/>
            <person name="Zhang Y."/>
            <person name="Zimin A.V."/>
            <person name="Baldwin J."/>
            <person name="Abdouelleil A."/>
            <person name="Abdulkadir J."/>
            <person name="Abebe A."/>
            <person name="Abera B."/>
            <person name="Abreu J."/>
            <person name="Acer S.C."/>
            <person name="Aftuck L."/>
            <person name="Alexander A."/>
            <person name="An P."/>
            <person name="Anderson E."/>
            <person name="Anderson S."/>
            <person name="Arachi H."/>
            <person name="Azer M."/>
            <person name="Bachantsang P."/>
            <person name="Barry A."/>
            <person name="Bayul T."/>
            <person name="Berlin A."/>
            <person name="Bessette D."/>
            <person name="Bloom T."/>
            <person name="Blye J."/>
            <person name="Boguslavskiy L."/>
            <person name="Bonnet C."/>
            <person name="Boukhgalter B."/>
            <person name="Bourzgui I."/>
            <person name="Brown A."/>
            <person name="Cahill P."/>
            <person name="Channer S."/>
            <person name="Cheshatsang Y."/>
            <person name="Chuda L."/>
            <person name="Citroen M."/>
            <person name="Collymore A."/>
            <person name="Cooke P."/>
            <person name="Costello M."/>
            <person name="D'Aco K."/>
            <person name="Daza R."/>
            <person name="De Haan G."/>
            <person name="DeGray S."/>
            <person name="DeMaso C."/>
            <person name="Dhargay N."/>
            <person name="Dooley K."/>
            <person name="Dooley E."/>
            <person name="Doricent M."/>
            <person name="Dorje P."/>
            <person name="Dorjee K."/>
            <person name="Dupes A."/>
            <person name="Elong R."/>
            <person name="Falk J."/>
            <person name="Farina A."/>
            <person name="Faro S."/>
            <person name="Ferguson D."/>
            <person name="Fisher S."/>
            <person name="Foley C.D."/>
            <person name="Franke A."/>
            <person name="Friedrich D."/>
            <person name="Gadbois L."/>
            <person name="Gearin G."/>
            <person name="Gearin C.R."/>
            <person name="Giannoukos G."/>
            <person name="Goode T."/>
            <person name="Graham J."/>
            <person name="Grandbois E."/>
            <person name="Grewal S."/>
            <person name="Gyaltsen K."/>
            <person name="Hafez N."/>
            <person name="Hagos B."/>
            <person name="Hall J."/>
            <person name="Henson C."/>
            <person name="Hollinger A."/>
            <person name="Honan T."/>
            <person name="Huard M.D."/>
            <person name="Hughes L."/>
            <person name="Hurhula B."/>
            <person name="Husby M.E."/>
            <person name="Kamat A."/>
            <person name="Kanga B."/>
            <person name="Kashin S."/>
            <person name="Khazanovich D."/>
            <person name="Kisner P."/>
            <person name="Lance K."/>
            <person name="Lara M."/>
            <person name="Lee W."/>
            <person name="Lennon N."/>
            <person name="Letendre F."/>
            <person name="LeVine R."/>
            <person name="Lipovsky A."/>
            <person name="Liu X."/>
            <person name="Liu J."/>
            <person name="Liu S."/>
            <person name="Lokyitsang T."/>
            <person name="Lokyitsang Y."/>
            <person name="Lubonja R."/>
            <person name="Lui A."/>
            <person name="MacDonald P."/>
            <person name="Magnisalis V."/>
            <person name="Maru K."/>
            <person name="Matthews C."/>
            <person name="McCusker W."/>
            <person name="McDonough S."/>
            <person name="Mehta T."/>
            <person name="Meldrim J."/>
            <person name="Meneus L."/>
            <person name="Mihai O."/>
            <person name="Mihalev A."/>
            <person name="Mihova T."/>
            <person name="Mittelman R."/>
            <person name="Mlenga V."/>
            <person name="Montmayeur A."/>
            <person name="Mulrain L."/>
            <person name="Navidi A."/>
            <person name="Naylor J."/>
            <person name="Negash T."/>
            <person name="Nguyen T."/>
            <person name="Nguyen N."/>
            <person name="Nicol R."/>
            <person name="Norbu C."/>
            <person name="Norbu N."/>
            <person name="Novod N."/>
            <person name="O'Neill B."/>
            <person name="Osman S."/>
            <person name="Markiewicz E."/>
            <person name="Oyono O.L."/>
            <person name="Patti C."/>
            <person name="Phunkhang P."/>
            <person name="Pierre F."/>
            <person name="Priest M."/>
            <person name="Raghuraman S."/>
            <person name="Rege F."/>
            <person name="Reyes R."/>
            <person name="Rise C."/>
            <person name="Rogov P."/>
            <person name="Ross K."/>
            <person name="Ryan E."/>
            <person name="Settipalli S."/>
            <person name="Shea T."/>
            <person name="Sherpa N."/>
            <person name="Shi L."/>
            <person name="Shih D."/>
            <person name="Sparrow T."/>
            <person name="Spaulding J."/>
            <person name="Stalker J."/>
            <person name="Stange-Thomann N."/>
            <person name="Stavropoulos S."/>
            <person name="Stone C."/>
            <person name="Strader C."/>
            <person name="Tesfaye S."/>
            <person name="Thomson T."/>
            <person name="Thoulutsang Y."/>
            <person name="Thoulutsang D."/>
            <person name="Topham K."/>
            <person name="Topping I."/>
            <person name="Tsamla T."/>
            <person name="Vassiliev H."/>
            <person name="Vo A."/>
            <person name="Wangchuk T."/>
            <person name="Wangdi T."/>
            <person name="Weiand M."/>
            <person name="Wilkinson J."/>
            <person name="Wilson A."/>
            <person name="Yadav S."/>
            <person name="Young G."/>
            <person name="Yu Q."/>
            <person name="Zembek L."/>
            <person name="Zhong D."/>
            <person name="Zimmer A."/>
            <person name="Zwirko Z."/>
            <person name="Jaffe D.B."/>
            <person name="Alvarez P."/>
            <person name="Brockman W."/>
            <person name="Butler J."/>
            <person name="Chin C."/>
            <person name="Gnerre S."/>
            <person name="Grabherr M."/>
            <person name="Kleber M."/>
            <person name="Mauceli E."/>
            <person name="MacCallum I."/>
        </authorList>
    </citation>
    <scope>NUCLEOTIDE SEQUENCE [LARGE SCALE GENOMIC DNA]</scope>
    <source>
        <strain evidence="4">white501</strain>
    </source>
</reference>
<feature type="domain" description="EGF-like" evidence="2">
    <location>
        <begin position="254"/>
        <end position="285"/>
    </location>
</feature>
<dbReference type="GO" id="GO:0042834">
    <property type="term" value="F:peptidoglycan binding"/>
    <property type="evidence" value="ECO:0007669"/>
    <property type="project" value="EnsemblMetazoa"/>
</dbReference>
<feature type="domain" description="EGF-like" evidence="2">
    <location>
        <begin position="142"/>
        <end position="173"/>
    </location>
</feature>
<feature type="domain" description="EGF-like" evidence="2">
    <location>
        <begin position="43"/>
        <end position="74"/>
    </location>
</feature>
<organism evidence="3 4">
    <name type="scientific">Drosophila simulans</name>
    <name type="common">Fruit fly</name>
    <dbReference type="NCBI Taxonomy" id="7240"/>
    <lineage>
        <taxon>Eukaryota</taxon>
        <taxon>Metazoa</taxon>
        <taxon>Ecdysozoa</taxon>
        <taxon>Arthropoda</taxon>
        <taxon>Hexapoda</taxon>
        <taxon>Insecta</taxon>
        <taxon>Pterygota</taxon>
        <taxon>Neoptera</taxon>
        <taxon>Endopterygota</taxon>
        <taxon>Diptera</taxon>
        <taxon>Brachycera</taxon>
        <taxon>Muscomorpha</taxon>
        <taxon>Ephydroidea</taxon>
        <taxon>Drosophilidae</taxon>
        <taxon>Drosophila</taxon>
        <taxon>Sophophora</taxon>
    </lineage>
</organism>
<dbReference type="InterPro" id="IPR000742">
    <property type="entry name" value="EGF"/>
</dbReference>
<dbReference type="OrthoDB" id="409374at2759"/>
<protein>
    <submittedName>
        <fullName evidence="3">GD18096</fullName>
    </submittedName>
</protein>
<feature type="domain" description="EGF-like" evidence="2">
    <location>
        <begin position="217"/>
        <end position="252"/>
    </location>
</feature>
<dbReference type="GO" id="GO:0006910">
    <property type="term" value="P:phagocytosis, recognition"/>
    <property type="evidence" value="ECO:0007669"/>
    <property type="project" value="EnsemblMetazoa"/>
</dbReference>
<dbReference type="InterPro" id="IPR009030">
    <property type="entry name" value="Growth_fac_rcpt_cys_sf"/>
</dbReference>
<dbReference type="EMBL" id="CM000364">
    <property type="protein sequence ID" value="EDX14628.1"/>
    <property type="molecule type" value="Genomic_DNA"/>
</dbReference>
<dbReference type="GO" id="GO:0009986">
    <property type="term" value="C:cell surface"/>
    <property type="evidence" value="ECO:0007669"/>
    <property type="project" value="EnsemblMetazoa"/>
</dbReference>
<dbReference type="GO" id="GO:0050766">
    <property type="term" value="P:positive regulation of phagocytosis"/>
    <property type="evidence" value="ECO:0007669"/>
    <property type="project" value="EnsemblMetazoa"/>
</dbReference>
<dbReference type="GO" id="GO:0010811">
    <property type="term" value="P:positive regulation of cell-substrate adhesion"/>
    <property type="evidence" value="ECO:0007669"/>
    <property type="project" value="EnsemblMetazoa"/>
</dbReference>
<dbReference type="GO" id="GO:0006955">
    <property type="term" value="P:immune response"/>
    <property type="evidence" value="ECO:0007669"/>
    <property type="project" value="EnsemblMetazoa"/>
</dbReference>
<evidence type="ECO:0000313" key="4">
    <source>
        <dbReference type="Proteomes" id="UP000000304"/>
    </source>
</evidence>
<keyword evidence="1" id="KW-0812">Transmembrane</keyword>
<feature type="domain" description="EGF-like" evidence="2">
    <location>
        <begin position="175"/>
        <end position="207"/>
    </location>
</feature>
<evidence type="ECO:0000259" key="2">
    <source>
        <dbReference type="SMART" id="SM00181"/>
    </source>
</evidence>
<dbReference type="InterPro" id="IPR053255">
    <property type="entry name" value="EGF-like_domain"/>
</dbReference>
<keyword evidence="1" id="KW-0472">Membrane</keyword>
<feature type="transmembrane region" description="Helical" evidence="1">
    <location>
        <begin position="305"/>
        <end position="329"/>
    </location>
</feature>
<keyword evidence="1" id="KW-1133">Transmembrane helix</keyword>
<gene>
    <name evidence="3" type="primary">Dsim\GD18096</name>
    <name evidence="3" type="ORF">Dsim_GD18096</name>
</gene>
<dbReference type="OMA" id="TCRGGCD"/>
<dbReference type="PANTHER" id="PTHR24047:SF29">
    <property type="entry name" value="EATER-RELATED"/>
    <property type="match status" value="1"/>
</dbReference>
<dbReference type="Proteomes" id="UP000000304">
    <property type="component" value="Chromosome 3R"/>
</dbReference>
<dbReference type="GO" id="GO:0005044">
    <property type="term" value="F:scavenger receptor activity"/>
    <property type="evidence" value="ECO:0007669"/>
    <property type="project" value="EnsemblMetazoa"/>
</dbReference>
<evidence type="ECO:0000313" key="3">
    <source>
        <dbReference type="EMBL" id="EDX14628.1"/>
    </source>
</evidence>
<dbReference type="InterPro" id="IPR003341">
    <property type="entry name" value="Cys_rich_tripleX"/>
</dbReference>
<dbReference type="PANTHER" id="PTHR24047">
    <property type="entry name" value="FI01909P-RELATED"/>
    <property type="match status" value="1"/>
</dbReference>
<dbReference type="FunFam" id="2.10.25.10:FF:000350">
    <property type="entry name" value="Eater"/>
    <property type="match status" value="5"/>
</dbReference>
<dbReference type="GO" id="GO:0050830">
    <property type="term" value="P:defense response to Gram-positive bacterium"/>
    <property type="evidence" value="ECO:0007669"/>
    <property type="project" value="EnsemblMetazoa"/>
</dbReference>
<name>B4QXE2_DROSI</name>
<evidence type="ECO:0000256" key="1">
    <source>
        <dbReference type="SAM" id="Phobius"/>
    </source>
</evidence>
<dbReference type="SUPFAM" id="SSF57184">
    <property type="entry name" value="Growth factor receptor domain"/>
    <property type="match status" value="1"/>
</dbReference>
<dbReference type="STRING" id="7240.B4QXE2"/>
<dbReference type="PhylomeDB" id="B4QXE2"/>
<dbReference type="Pfam" id="PF02363">
    <property type="entry name" value="C_tripleX"/>
    <property type="match status" value="8"/>
</dbReference>
<proteinExistence type="predicted"/>
<accession>B4QXE2</accession>
<sequence>MDGENRCSPVCPGGCKNGFCVAPGKCSCDEGYSMETENSCTPICSRGCENGFCDAPEKCSCYDGYAMASENRCSAVCSGGCKNGFCVAPGKCSCYEGYSMETENSCTPNCSRGCENGFCDAPEKCSCNDGYAMDSGNRCSPVCSGGCKNGFCVAPGKCSCNEGYRNETEISCVPFCKDGCVNGLCVSPDVCKCDDGYIFVEESKSCQLEKKLHGHSDCDQNCRNGTCVEGICTCSEEYKLHRNEDDNNLICLPICEPECLNGFCEFPGSCVCWDGESPIDGYLCQSMDSLGSLTRQEKNLRHLKWVFITIGAMAFILAIIVAMLMTYIFKKRSYHVDKNEREFGVYFSPKRADIIRA</sequence>
<feature type="domain" description="EGF-like" evidence="2">
    <location>
        <begin position="6"/>
        <end position="41"/>
    </location>
</feature>
<dbReference type="SMART" id="SM00181">
    <property type="entry name" value="EGF"/>
    <property type="match status" value="8"/>
</dbReference>
<keyword evidence="4" id="KW-1185">Reference proteome</keyword>
<feature type="domain" description="EGF-like" evidence="2">
    <location>
        <begin position="76"/>
        <end position="107"/>
    </location>
</feature>
<feature type="domain" description="EGF-like" evidence="2">
    <location>
        <begin position="109"/>
        <end position="140"/>
    </location>
</feature>
<dbReference type="AlphaFoldDB" id="B4QXE2"/>
<dbReference type="HOGENOM" id="CLU_776766_0_0_1"/>